<accession>A0A9N7RI68</accession>
<dbReference type="Pfam" id="PF16495">
    <property type="entry name" value="SWIRM-assoc_1"/>
    <property type="match status" value="1"/>
</dbReference>
<feature type="domain" description="SWIRM" evidence="8">
    <location>
        <begin position="11"/>
        <end position="108"/>
    </location>
</feature>
<dbReference type="Proteomes" id="UP001153555">
    <property type="component" value="Unassembled WGS sequence"/>
</dbReference>
<feature type="domain" description="SANT" evidence="9">
    <location>
        <begin position="242"/>
        <end position="293"/>
    </location>
</feature>
<name>A0A9N7RI68_STRHE</name>
<dbReference type="PROSITE" id="PS50934">
    <property type="entry name" value="SWIRM"/>
    <property type="match status" value="1"/>
</dbReference>
<feature type="region of interest" description="Disordered" evidence="6">
    <location>
        <begin position="319"/>
        <end position="359"/>
    </location>
</feature>
<evidence type="ECO:0000256" key="3">
    <source>
        <dbReference type="ARBA" id="ARBA00023125"/>
    </source>
</evidence>
<dbReference type="GO" id="GO:0003677">
    <property type="term" value="F:DNA binding"/>
    <property type="evidence" value="ECO:0007669"/>
    <property type="project" value="UniProtKB-KW"/>
</dbReference>
<keyword evidence="5" id="KW-0539">Nucleus</keyword>
<evidence type="ECO:0000259" key="8">
    <source>
        <dbReference type="PROSITE" id="PS50934"/>
    </source>
</evidence>
<evidence type="ECO:0000256" key="2">
    <source>
        <dbReference type="ARBA" id="ARBA00023015"/>
    </source>
</evidence>
<dbReference type="SUPFAM" id="SSF46689">
    <property type="entry name" value="Homeodomain-like"/>
    <property type="match status" value="2"/>
</dbReference>
<evidence type="ECO:0000259" key="7">
    <source>
        <dbReference type="PROSITE" id="PS50090"/>
    </source>
</evidence>
<keyword evidence="4" id="KW-0804">Transcription</keyword>
<keyword evidence="3" id="KW-0238">DNA-binding</keyword>
<dbReference type="InterPro" id="IPR001005">
    <property type="entry name" value="SANT/Myb"/>
</dbReference>
<dbReference type="InterPro" id="IPR032451">
    <property type="entry name" value="SMARCC_C"/>
</dbReference>
<organism evidence="10 11">
    <name type="scientific">Striga hermonthica</name>
    <name type="common">Purple witchweed</name>
    <name type="synonym">Buchnera hermonthica</name>
    <dbReference type="NCBI Taxonomy" id="68872"/>
    <lineage>
        <taxon>Eukaryota</taxon>
        <taxon>Viridiplantae</taxon>
        <taxon>Streptophyta</taxon>
        <taxon>Embryophyta</taxon>
        <taxon>Tracheophyta</taxon>
        <taxon>Spermatophyta</taxon>
        <taxon>Magnoliopsida</taxon>
        <taxon>eudicotyledons</taxon>
        <taxon>Gunneridae</taxon>
        <taxon>Pentapetalae</taxon>
        <taxon>asterids</taxon>
        <taxon>lamiids</taxon>
        <taxon>Lamiales</taxon>
        <taxon>Orobanchaceae</taxon>
        <taxon>Buchnereae</taxon>
        <taxon>Striga</taxon>
    </lineage>
</organism>
<dbReference type="FunFam" id="1.10.10.10:FF:000020">
    <property type="entry name" value="SWI/SNF complex subunit SMARCC2 isoform c"/>
    <property type="match status" value="1"/>
</dbReference>
<dbReference type="PANTHER" id="PTHR12802:SF140">
    <property type="entry name" value="SWI_SNF COMPLEX SUBUNIT SWI3A"/>
    <property type="match status" value="1"/>
</dbReference>
<dbReference type="EMBL" id="CACSLK010027833">
    <property type="protein sequence ID" value="CAA0831763.1"/>
    <property type="molecule type" value="Genomic_DNA"/>
</dbReference>
<dbReference type="Gene3D" id="1.10.10.10">
    <property type="entry name" value="Winged helix-like DNA-binding domain superfamily/Winged helix DNA-binding domain"/>
    <property type="match status" value="1"/>
</dbReference>
<evidence type="ECO:0000256" key="5">
    <source>
        <dbReference type="ARBA" id="ARBA00023242"/>
    </source>
</evidence>
<keyword evidence="1" id="KW-0217">Developmental protein</keyword>
<evidence type="ECO:0000256" key="6">
    <source>
        <dbReference type="SAM" id="MobiDB-lite"/>
    </source>
</evidence>
<dbReference type="InterPro" id="IPR007526">
    <property type="entry name" value="SWIRM"/>
</dbReference>
<dbReference type="InterPro" id="IPR036388">
    <property type="entry name" value="WH-like_DNA-bd_sf"/>
</dbReference>
<evidence type="ECO:0000256" key="4">
    <source>
        <dbReference type="ARBA" id="ARBA00023163"/>
    </source>
</evidence>
<keyword evidence="11" id="KW-1185">Reference proteome</keyword>
<evidence type="ECO:0000256" key="1">
    <source>
        <dbReference type="ARBA" id="ARBA00022473"/>
    </source>
</evidence>
<protein>
    <submittedName>
        <fullName evidence="10">SWI/SNF complex subunit SWI3A</fullName>
    </submittedName>
</protein>
<evidence type="ECO:0000313" key="11">
    <source>
        <dbReference type="Proteomes" id="UP001153555"/>
    </source>
</evidence>
<proteinExistence type="predicted"/>
<dbReference type="PANTHER" id="PTHR12802">
    <property type="entry name" value="SWI/SNF COMPLEX-RELATED"/>
    <property type="match status" value="1"/>
</dbReference>
<evidence type="ECO:0000313" key="10">
    <source>
        <dbReference type="EMBL" id="CAA0831763.1"/>
    </source>
</evidence>
<dbReference type="AlphaFoldDB" id="A0A9N7RI68"/>
<dbReference type="GO" id="GO:0005634">
    <property type="term" value="C:nucleus"/>
    <property type="evidence" value="ECO:0007669"/>
    <property type="project" value="UniProtKB-ARBA"/>
</dbReference>
<feature type="domain" description="Myb-like" evidence="7">
    <location>
        <begin position="247"/>
        <end position="281"/>
    </location>
</feature>
<sequence length="554" mass="62339">MDKTSQDLELYTIPSYSSWFAWNNIHEVERFSLREFFDGSTVTRSPRIYKEYRDFIISKYREDPSRRLTFTDVRKSLVGDVSILLKVFTFLEKWGLINFNAADSNNEKTGRDEEDEKWRGRVKVEEGAPHGVRVVAAPNTVKPVLPPPLPLSVAVDGGGFVGEIGENGFKWPPLASYSDIYGELMQPQKKGLVCGSCKDSCDSAHYEYEKETNFILCQKCFKGGNYDQDKVADGFQLKDCVNQATVWTEAETSLLLESVLKHGDDWDLVTRNVQTKTKLECISKLIQLPFGDLMLGAIHRKGRYLDLLADSSDSIPANICSDKPQGAVKEEPNSELHDKNQPDGDVENEGPPPKKVRSEFTSDVGISLMKEVARISRLLGPHVTASANEAAVASLCFENQCSREIFDDDDNNMNTKSSPEISNQQRVFDCYLSTEIQETSSANNIIPLNLRMRAASATALGAAAANAKVLADQEEREIAHLVATMIESQLKKLRRKMKYFEEVELIMEKEYRQLEKLEESLLAQRISFTQMVVGVAKSKEHDNDITKYPTDVVE</sequence>
<dbReference type="PROSITE" id="PS50090">
    <property type="entry name" value="MYB_LIKE"/>
    <property type="match status" value="1"/>
</dbReference>
<keyword evidence="2" id="KW-0805">Transcription regulation</keyword>
<dbReference type="PROSITE" id="PS51293">
    <property type="entry name" value="SANT"/>
    <property type="match status" value="1"/>
</dbReference>
<evidence type="ECO:0000259" key="9">
    <source>
        <dbReference type="PROSITE" id="PS51293"/>
    </source>
</evidence>
<dbReference type="SMART" id="SM00717">
    <property type="entry name" value="SANT"/>
    <property type="match status" value="1"/>
</dbReference>
<dbReference type="CDD" id="cd00167">
    <property type="entry name" value="SANT"/>
    <property type="match status" value="1"/>
</dbReference>
<feature type="compositionally biased region" description="Basic and acidic residues" evidence="6">
    <location>
        <begin position="328"/>
        <end position="342"/>
    </location>
</feature>
<dbReference type="InterPro" id="IPR017884">
    <property type="entry name" value="SANT_dom"/>
</dbReference>
<dbReference type="InterPro" id="IPR009057">
    <property type="entry name" value="Homeodomain-like_sf"/>
</dbReference>
<gene>
    <name evidence="10" type="ORF">SHERM_27076</name>
</gene>
<dbReference type="Gene3D" id="1.10.10.60">
    <property type="entry name" value="Homeodomain-like"/>
    <property type="match status" value="1"/>
</dbReference>
<comment type="caution">
    <text evidence="10">The sequence shown here is derived from an EMBL/GenBank/DDBJ whole genome shotgun (WGS) entry which is preliminary data.</text>
</comment>
<reference evidence="10" key="1">
    <citation type="submission" date="2019-12" db="EMBL/GenBank/DDBJ databases">
        <authorList>
            <person name="Scholes J."/>
        </authorList>
    </citation>
    <scope>NUCLEOTIDE SEQUENCE</scope>
</reference>
<dbReference type="Pfam" id="PF04433">
    <property type="entry name" value="SWIRM"/>
    <property type="match status" value="1"/>
</dbReference>
<dbReference type="OrthoDB" id="118550at2759"/>
<dbReference type="Pfam" id="PF00249">
    <property type="entry name" value="Myb_DNA-binding"/>
    <property type="match status" value="1"/>
</dbReference>